<keyword evidence="2" id="KW-1185">Reference proteome</keyword>
<comment type="caution">
    <text evidence="1">The sequence shown here is derived from an EMBL/GenBank/DDBJ whole genome shotgun (WGS) entry which is preliminary data.</text>
</comment>
<protein>
    <recommendedName>
        <fullName evidence="3">Phage protein</fullName>
    </recommendedName>
</protein>
<accession>A0A0R1H874</accession>
<dbReference type="EMBL" id="AZDA01000003">
    <property type="protein sequence ID" value="KRK40835.1"/>
    <property type="molecule type" value="Genomic_DNA"/>
</dbReference>
<sequence length="235" mass="27949">MKLIGKLIRISGNQVTIELDDASLFYKLMKFVSGKQLSVQLDVEDGRTISPEQRGKIWALIRDTAEYTGDTEEYWEDRYKGYTREIFSYEPYSLSNCSVEQANNMIYTILEFCFKYEVPFRTKTWDSLPDDFPRNWWCLRYRKCAICGKHADIAHQYTVGMGRNRRKISHDGMYLMALCREHHQEQHRIGIDTFLGKYHIRPIKLDKEERVKLHLESWNIDDQQNSPDRTVNERC</sequence>
<evidence type="ECO:0000313" key="1">
    <source>
        <dbReference type="EMBL" id="KRK40835.1"/>
    </source>
</evidence>
<dbReference type="PATRIC" id="fig|1423726.3.peg.2691"/>
<dbReference type="Proteomes" id="UP000051461">
    <property type="component" value="Unassembled WGS sequence"/>
</dbReference>
<dbReference type="AlphaFoldDB" id="A0A0R1H874"/>
<reference evidence="1 2" key="1">
    <citation type="journal article" date="2015" name="Genome Announc.">
        <title>Expanding the biotechnology potential of lactobacilli through comparative genomics of 213 strains and associated genera.</title>
        <authorList>
            <person name="Sun Z."/>
            <person name="Harris H.M."/>
            <person name="McCann A."/>
            <person name="Guo C."/>
            <person name="Argimon S."/>
            <person name="Zhang W."/>
            <person name="Yang X."/>
            <person name="Jeffery I.B."/>
            <person name="Cooney J.C."/>
            <person name="Kagawa T.F."/>
            <person name="Liu W."/>
            <person name="Song Y."/>
            <person name="Salvetti E."/>
            <person name="Wrobel A."/>
            <person name="Rasinkangas P."/>
            <person name="Parkhill J."/>
            <person name="Rea M.C."/>
            <person name="O'Sullivan O."/>
            <person name="Ritari J."/>
            <person name="Douillard F.P."/>
            <person name="Paul Ross R."/>
            <person name="Yang R."/>
            <person name="Briner A.E."/>
            <person name="Felis G.E."/>
            <person name="de Vos W.M."/>
            <person name="Barrangou R."/>
            <person name="Klaenhammer T.R."/>
            <person name="Caufield P.W."/>
            <person name="Cui Y."/>
            <person name="Zhang H."/>
            <person name="O'Toole P.W."/>
        </authorList>
    </citation>
    <scope>NUCLEOTIDE SEQUENCE [LARGE SCALE GENOMIC DNA]</scope>
    <source>
        <strain evidence="1 2">DSM 20003</strain>
    </source>
</reference>
<dbReference type="InterPro" id="IPR041242">
    <property type="entry name" value="HNHc_6"/>
</dbReference>
<gene>
    <name evidence="1" type="ORF">FC07_GL002586</name>
</gene>
<dbReference type="Pfam" id="PF16784">
    <property type="entry name" value="HNHc_6"/>
    <property type="match status" value="1"/>
</dbReference>
<name>A0A0R1H874_9LACO</name>
<proteinExistence type="predicted"/>
<organism evidence="1 2">
    <name type="scientific">Loigolactobacillus bifermentans DSM 20003</name>
    <dbReference type="NCBI Taxonomy" id="1423726"/>
    <lineage>
        <taxon>Bacteria</taxon>
        <taxon>Bacillati</taxon>
        <taxon>Bacillota</taxon>
        <taxon>Bacilli</taxon>
        <taxon>Lactobacillales</taxon>
        <taxon>Lactobacillaceae</taxon>
        <taxon>Loigolactobacillus</taxon>
    </lineage>
</organism>
<dbReference type="STRING" id="1423726.FC07_GL002586"/>
<evidence type="ECO:0008006" key="3">
    <source>
        <dbReference type="Google" id="ProtNLM"/>
    </source>
</evidence>
<evidence type="ECO:0000313" key="2">
    <source>
        <dbReference type="Proteomes" id="UP000051461"/>
    </source>
</evidence>
<dbReference type="RefSeq" id="WP_191981076.1">
    <property type="nucleotide sequence ID" value="NZ_AZDA01000003.1"/>
</dbReference>